<protein>
    <submittedName>
        <fullName evidence="1">Tail tube GTA-gp10-like protein</fullName>
    </submittedName>
</protein>
<dbReference type="RefSeq" id="WP_106263969.1">
    <property type="nucleotide sequence ID" value="NZ_PVTQ01000005.1"/>
</dbReference>
<accession>A0A2T0WTZ1</accession>
<dbReference type="Proteomes" id="UP000238392">
    <property type="component" value="Unassembled WGS sequence"/>
</dbReference>
<gene>
    <name evidence="1" type="ORF">CLV74_105129</name>
</gene>
<proteinExistence type="predicted"/>
<organism evidence="1 2">
    <name type="scientific">Donghicola tyrosinivorans</name>
    <dbReference type="NCBI Taxonomy" id="1652492"/>
    <lineage>
        <taxon>Bacteria</taxon>
        <taxon>Pseudomonadati</taxon>
        <taxon>Pseudomonadota</taxon>
        <taxon>Alphaproteobacteria</taxon>
        <taxon>Rhodobacterales</taxon>
        <taxon>Roseobacteraceae</taxon>
        <taxon>Donghicola</taxon>
    </lineage>
</organism>
<dbReference type="EMBL" id="PVTQ01000005">
    <property type="protein sequence ID" value="PRY90149.1"/>
    <property type="molecule type" value="Genomic_DNA"/>
</dbReference>
<dbReference type="OrthoDB" id="7206814at2"/>
<keyword evidence="2" id="KW-1185">Reference proteome</keyword>
<evidence type="ECO:0000313" key="1">
    <source>
        <dbReference type="EMBL" id="PRY90149.1"/>
    </source>
</evidence>
<name>A0A2T0WTZ1_9RHOB</name>
<dbReference type="AlphaFoldDB" id="A0A2T0WTZ1"/>
<comment type="caution">
    <text evidence="1">The sequence shown here is derived from an EMBL/GenBank/DDBJ whole genome shotgun (WGS) entry which is preliminary data.</text>
</comment>
<dbReference type="InterPro" id="IPR021791">
    <property type="entry name" value="Phage_TAC_11"/>
</dbReference>
<reference evidence="1 2" key="1">
    <citation type="submission" date="2018-03" db="EMBL/GenBank/DDBJ databases">
        <title>Genomic Encyclopedia of Archaeal and Bacterial Type Strains, Phase II (KMG-II): from individual species to whole genera.</title>
        <authorList>
            <person name="Goeker M."/>
        </authorList>
    </citation>
    <scope>NUCLEOTIDE SEQUENCE [LARGE SCALE GENOMIC DNA]</scope>
    <source>
        <strain evidence="1 2">DSM 100212</strain>
    </source>
</reference>
<evidence type="ECO:0000313" key="2">
    <source>
        <dbReference type="Proteomes" id="UP000238392"/>
    </source>
</evidence>
<dbReference type="Pfam" id="PF11836">
    <property type="entry name" value="Phage_TAC_11"/>
    <property type="match status" value="1"/>
</dbReference>
<sequence>MVNPWAGEVALTLDGRVHVLKLTLGALAELEAQLHAEGLIDLIERFEAGNYRSRDLIALLCAGLRGGGWDGSARDLASAEIEGGAIEASQVAARLLALAFGPVGGSA</sequence>